<name>A0A382UNL0_9ZZZZ</name>
<dbReference type="EMBL" id="UINC01145246">
    <property type="protein sequence ID" value="SVD35261.1"/>
    <property type="molecule type" value="Genomic_DNA"/>
</dbReference>
<feature type="non-terminal residue" evidence="2">
    <location>
        <position position="95"/>
    </location>
</feature>
<sequence length="95" mass="10753">MSEIADVTTNLFRIPLPVILTDATHGEMKEFDLITVQIRDSEGAEGIGYTYVGQSSAAPICEIIESYKDLLIGEGAERIEYLWQKMWWALHYSGR</sequence>
<dbReference type="SUPFAM" id="SSF54826">
    <property type="entry name" value="Enolase N-terminal domain-like"/>
    <property type="match status" value="1"/>
</dbReference>
<evidence type="ECO:0000259" key="1">
    <source>
        <dbReference type="Pfam" id="PF02746"/>
    </source>
</evidence>
<protein>
    <recommendedName>
        <fullName evidence="1">Mandelate racemase/muconate lactonizing enzyme N-terminal domain-containing protein</fullName>
    </recommendedName>
</protein>
<dbReference type="InterPro" id="IPR029017">
    <property type="entry name" value="Enolase-like_N"/>
</dbReference>
<feature type="domain" description="Mandelate racemase/muconate lactonizing enzyme N-terminal" evidence="1">
    <location>
        <begin position="25"/>
        <end position="86"/>
    </location>
</feature>
<accession>A0A382UNL0</accession>
<reference evidence="2" key="1">
    <citation type="submission" date="2018-05" db="EMBL/GenBank/DDBJ databases">
        <authorList>
            <person name="Lanie J.A."/>
            <person name="Ng W.-L."/>
            <person name="Kazmierczak K.M."/>
            <person name="Andrzejewski T.M."/>
            <person name="Davidsen T.M."/>
            <person name="Wayne K.J."/>
            <person name="Tettelin H."/>
            <person name="Glass J.I."/>
            <person name="Rusch D."/>
            <person name="Podicherti R."/>
            <person name="Tsui H.-C.T."/>
            <person name="Winkler M.E."/>
        </authorList>
    </citation>
    <scope>NUCLEOTIDE SEQUENCE</scope>
</reference>
<organism evidence="2">
    <name type="scientific">marine metagenome</name>
    <dbReference type="NCBI Taxonomy" id="408172"/>
    <lineage>
        <taxon>unclassified sequences</taxon>
        <taxon>metagenomes</taxon>
        <taxon>ecological metagenomes</taxon>
    </lineage>
</organism>
<proteinExistence type="predicted"/>
<gene>
    <name evidence="2" type="ORF">METZ01_LOCUS388115</name>
</gene>
<dbReference type="Gene3D" id="3.30.390.10">
    <property type="entry name" value="Enolase-like, N-terminal domain"/>
    <property type="match status" value="1"/>
</dbReference>
<dbReference type="InterPro" id="IPR013341">
    <property type="entry name" value="Mandelate_racemase_N_dom"/>
</dbReference>
<dbReference type="AlphaFoldDB" id="A0A382UNL0"/>
<evidence type="ECO:0000313" key="2">
    <source>
        <dbReference type="EMBL" id="SVD35261.1"/>
    </source>
</evidence>
<dbReference type="Pfam" id="PF02746">
    <property type="entry name" value="MR_MLE_N"/>
    <property type="match status" value="1"/>
</dbReference>